<dbReference type="OrthoDB" id="1750912at2759"/>
<sequence length="172" mass="20098">MDHFNSFIANASLLEVRFLGDQYTWCNNNAGPKRICLRLDRLLTNLAGSLAFPNLKLIHKPRILSDHCPLVAINREPSRSPRNYKFCRQWIQDDNFHTVISRSWDTNTEGPPLVKLHKNLLHYKFAFSSFQKQKKEDLHNHILGTSLQIQHLEVKLRTAFDKDSHRELINAQ</sequence>
<evidence type="ECO:0008006" key="3">
    <source>
        <dbReference type="Google" id="ProtNLM"/>
    </source>
</evidence>
<dbReference type="AlphaFoldDB" id="A0A1Q3BKU1"/>
<comment type="caution">
    <text evidence="1">The sequence shown here is derived from an EMBL/GenBank/DDBJ whole genome shotgun (WGS) entry which is preliminary data.</text>
</comment>
<dbReference type="InterPro" id="IPR036691">
    <property type="entry name" value="Endo/exonu/phosph_ase_sf"/>
</dbReference>
<dbReference type="EMBL" id="BDDD01000645">
    <property type="protein sequence ID" value="GAV68595.1"/>
    <property type="molecule type" value="Genomic_DNA"/>
</dbReference>
<dbReference type="PANTHER" id="PTHR33710:SF71">
    <property type="entry name" value="ENDONUCLEASE_EXONUCLEASE_PHOSPHATASE DOMAIN-CONTAINING PROTEIN"/>
    <property type="match status" value="1"/>
</dbReference>
<proteinExistence type="predicted"/>
<accession>A0A1Q3BKU1</accession>
<name>A0A1Q3BKU1_CEPFO</name>
<dbReference type="SUPFAM" id="SSF56219">
    <property type="entry name" value="DNase I-like"/>
    <property type="match status" value="1"/>
</dbReference>
<dbReference type="Gene3D" id="3.60.10.10">
    <property type="entry name" value="Endonuclease/exonuclease/phosphatase"/>
    <property type="match status" value="1"/>
</dbReference>
<evidence type="ECO:0000313" key="2">
    <source>
        <dbReference type="Proteomes" id="UP000187406"/>
    </source>
</evidence>
<evidence type="ECO:0000313" key="1">
    <source>
        <dbReference type="EMBL" id="GAV68595.1"/>
    </source>
</evidence>
<keyword evidence="2" id="KW-1185">Reference proteome</keyword>
<dbReference type="STRING" id="3775.A0A1Q3BKU1"/>
<reference evidence="2" key="1">
    <citation type="submission" date="2016-04" db="EMBL/GenBank/DDBJ databases">
        <title>Cephalotus genome sequencing.</title>
        <authorList>
            <person name="Fukushima K."/>
            <person name="Hasebe M."/>
            <person name="Fang X."/>
        </authorList>
    </citation>
    <scope>NUCLEOTIDE SEQUENCE [LARGE SCALE GENOMIC DNA]</scope>
    <source>
        <strain evidence="2">cv. St1</strain>
    </source>
</reference>
<protein>
    <recommendedName>
        <fullName evidence="3">Exo_endo_phos domain-containing protein</fullName>
    </recommendedName>
</protein>
<dbReference type="InParanoid" id="A0A1Q3BKU1"/>
<dbReference type="Proteomes" id="UP000187406">
    <property type="component" value="Unassembled WGS sequence"/>
</dbReference>
<dbReference type="PANTHER" id="PTHR33710">
    <property type="entry name" value="BNAC02G09200D PROTEIN"/>
    <property type="match status" value="1"/>
</dbReference>
<organism evidence="1 2">
    <name type="scientific">Cephalotus follicularis</name>
    <name type="common">Albany pitcher plant</name>
    <dbReference type="NCBI Taxonomy" id="3775"/>
    <lineage>
        <taxon>Eukaryota</taxon>
        <taxon>Viridiplantae</taxon>
        <taxon>Streptophyta</taxon>
        <taxon>Embryophyta</taxon>
        <taxon>Tracheophyta</taxon>
        <taxon>Spermatophyta</taxon>
        <taxon>Magnoliopsida</taxon>
        <taxon>eudicotyledons</taxon>
        <taxon>Gunneridae</taxon>
        <taxon>Pentapetalae</taxon>
        <taxon>rosids</taxon>
        <taxon>fabids</taxon>
        <taxon>Oxalidales</taxon>
        <taxon>Cephalotaceae</taxon>
        <taxon>Cephalotus</taxon>
    </lineage>
</organism>
<gene>
    <name evidence="1" type="ORF">CFOL_v3_12098</name>
</gene>